<dbReference type="EMBL" id="CM029049">
    <property type="protein sequence ID" value="KAG2573223.1"/>
    <property type="molecule type" value="Genomic_DNA"/>
</dbReference>
<dbReference type="Proteomes" id="UP000823388">
    <property type="component" value="Chromosome 7K"/>
</dbReference>
<evidence type="ECO:0000313" key="3">
    <source>
        <dbReference type="Proteomes" id="UP000823388"/>
    </source>
</evidence>
<proteinExistence type="predicted"/>
<reference evidence="2" key="1">
    <citation type="submission" date="2020-05" db="EMBL/GenBank/DDBJ databases">
        <title>WGS assembly of Panicum virgatum.</title>
        <authorList>
            <person name="Lovell J.T."/>
            <person name="Jenkins J."/>
            <person name="Shu S."/>
            <person name="Juenger T.E."/>
            <person name="Schmutz J."/>
        </authorList>
    </citation>
    <scope>NUCLEOTIDE SEQUENCE</scope>
    <source>
        <strain evidence="2">AP13</strain>
    </source>
</reference>
<dbReference type="PANTHER" id="PTHR33074:SF68">
    <property type="entry name" value="OS09G0557100 PROTEIN"/>
    <property type="match status" value="1"/>
</dbReference>
<keyword evidence="3" id="KW-1185">Reference proteome</keyword>
<organism evidence="2 3">
    <name type="scientific">Panicum virgatum</name>
    <name type="common">Blackwell switchgrass</name>
    <dbReference type="NCBI Taxonomy" id="38727"/>
    <lineage>
        <taxon>Eukaryota</taxon>
        <taxon>Viridiplantae</taxon>
        <taxon>Streptophyta</taxon>
        <taxon>Embryophyta</taxon>
        <taxon>Tracheophyta</taxon>
        <taxon>Spermatophyta</taxon>
        <taxon>Magnoliopsida</taxon>
        <taxon>Liliopsida</taxon>
        <taxon>Poales</taxon>
        <taxon>Poaceae</taxon>
        <taxon>PACMAD clade</taxon>
        <taxon>Panicoideae</taxon>
        <taxon>Panicodae</taxon>
        <taxon>Paniceae</taxon>
        <taxon>Panicinae</taxon>
        <taxon>Panicum</taxon>
        <taxon>Panicum sect. Hiantes</taxon>
    </lineage>
</organism>
<dbReference type="AlphaFoldDB" id="A0A8T0QHN8"/>
<name>A0A8T0QHN8_PANVG</name>
<feature type="domain" description="DUF1618" evidence="1">
    <location>
        <begin position="218"/>
        <end position="359"/>
    </location>
</feature>
<dbReference type="Pfam" id="PF07762">
    <property type="entry name" value="DUF1618"/>
    <property type="match status" value="1"/>
</dbReference>
<comment type="caution">
    <text evidence="2">The sequence shown here is derived from an EMBL/GenBank/DDBJ whole genome shotgun (WGS) entry which is preliminary data.</text>
</comment>
<evidence type="ECO:0000259" key="1">
    <source>
        <dbReference type="Pfam" id="PF07762"/>
    </source>
</evidence>
<dbReference type="InterPro" id="IPR011676">
    <property type="entry name" value="DUF1618"/>
</dbReference>
<accession>A0A8T0QHN8</accession>
<sequence length="482" mass="53561">MDARRITPLCVRLLTAGHPPNQQASPTCWILLDLHAYVADRENATSAWGTMSNGKAIRVTFCTAPPPLVSYICVWSPDAEIGLEPTVEAAESDLILICVFLRDSRDKDDCFVYKAAGSRGPSLRLLQDPEPCWPERYNYTLLAHRDIGYPHAAAEGDDHYCIAALNGFRRSGPGDFKLWLFNSMDGEWSTMPVSVGDIFCHITSKTIALGGGGLLGFVDPWRGIIVCDVLGRKPARYLQLPTPLIRLDKFRDEPLLERDIAFVEGRLTVVELTRPAVQQGSICNSRSRQISSWSRAVSDQWEEDWRMDYVIQSPDISVDNTGSVDHSLLNLPDGNDRQPSLGKLYIDHRTLSLSDSRIVYIMGQVNPRDKKALVLAIDMSISKLQGVAMFDAERMIGFTYTQSRISKYFNAAPGVKKNPLASVSITNGLAKLGNANTGACVRASLRAVKEASCAGFHTNTVCFLRRVVRGREMIPKWRTNLR</sequence>
<protein>
    <recommendedName>
        <fullName evidence="1">DUF1618 domain-containing protein</fullName>
    </recommendedName>
</protein>
<evidence type="ECO:0000313" key="2">
    <source>
        <dbReference type="EMBL" id="KAG2573223.1"/>
    </source>
</evidence>
<gene>
    <name evidence="2" type="ORF">PVAP13_7KG247800</name>
</gene>
<dbReference type="PANTHER" id="PTHR33074">
    <property type="entry name" value="EXPRESSED PROTEIN-RELATED"/>
    <property type="match status" value="1"/>
</dbReference>